<reference evidence="1" key="1">
    <citation type="submission" date="2023-12" db="EMBL/GenBank/DDBJ databases">
        <authorList>
            <person name="Brown T."/>
        </authorList>
    </citation>
    <scope>NUCLEOTIDE SEQUENCE</scope>
</reference>
<proteinExistence type="predicted"/>
<sequence length="134" mass="15438">MRDFARDESSVLFTCCVLIDLKPMTIGKFPKNLNFSLRSHSINRNEDYIHGIEVLQRWTCLFPPPLPPSPKFLTKEVFSVLALCLEILNHFLNKEHVHFSRLFLLFARYSCGALTRLLLLPAVGLDLQMKTECS</sequence>
<name>A0ABN9ZWM6_PIPNA</name>
<accession>A0ABN9ZWM6</accession>
<keyword evidence="2" id="KW-1185">Reference proteome</keyword>
<evidence type="ECO:0000313" key="1">
    <source>
        <dbReference type="EMBL" id="CAK6442303.1"/>
    </source>
</evidence>
<dbReference type="Proteomes" id="UP001314169">
    <property type="component" value="Chromosome 20"/>
</dbReference>
<protein>
    <submittedName>
        <fullName evidence="1">Uncharacterized protein</fullName>
    </submittedName>
</protein>
<organism evidence="1 2">
    <name type="scientific">Pipistrellus nathusii</name>
    <name type="common">Nathusius' pipistrelle</name>
    <dbReference type="NCBI Taxonomy" id="59473"/>
    <lineage>
        <taxon>Eukaryota</taxon>
        <taxon>Metazoa</taxon>
        <taxon>Chordata</taxon>
        <taxon>Craniata</taxon>
        <taxon>Vertebrata</taxon>
        <taxon>Euteleostomi</taxon>
        <taxon>Mammalia</taxon>
        <taxon>Eutheria</taxon>
        <taxon>Laurasiatheria</taxon>
        <taxon>Chiroptera</taxon>
        <taxon>Yangochiroptera</taxon>
        <taxon>Vespertilionidae</taxon>
        <taxon>Pipistrellus</taxon>
    </lineage>
</organism>
<gene>
    <name evidence="1" type="ORF">MPIPNATIZW_LOCUS10609</name>
</gene>
<evidence type="ECO:0000313" key="2">
    <source>
        <dbReference type="Proteomes" id="UP001314169"/>
    </source>
</evidence>
<dbReference type="EMBL" id="OY882877">
    <property type="protein sequence ID" value="CAK6442303.1"/>
    <property type="molecule type" value="Genomic_DNA"/>
</dbReference>